<dbReference type="KEGG" id="pfer:IRI77_29600"/>
<sequence length="300" mass="32994">MTRREMMLSSLAAVPAASGRRIRLGGPVFQKPEDPRELAREHRKLGYSAAYCPPAKPGDTALLRAIEAGFQAENVTLAEVGVWVNLLEADPVKRKLNLQKVTDGLAVADETGTLCCVDIVGSYNPKYWDGPDPRNVTQECFDAAVENARAIIDAVKPKRAKFSYEMMGWTVPDSPDSYLKLIHAIDRPGFGVHIDVCNIVSSPDRFYNNAAVIHACFQKLGKWILSCHAKDLEWVKEMNLHFVEVVPGRGKLDYKVYLGALAALPHEAPLMLEHLKTAEEYAEGAAYIKKTGAEAGLGFA</sequence>
<dbReference type="EMBL" id="CP063849">
    <property type="protein sequence ID" value="QOY86899.1"/>
    <property type="molecule type" value="Genomic_DNA"/>
</dbReference>
<dbReference type="PANTHER" id="PTHR12110">
    <property type="entry name" value="HYDROXYPYRUVATE ISOMERASE"/>
    <property type="match status" value="1"/>
</dbReference>
<evidence type="ECO:0000259" key="1">
    <source>
        <dbReference type="Pfam" id="PF01261"/>
    </source>
</evidence>
<keyword evidence="2" id="KW-0413">Isomerase</keyword>
<dbReference type="Pfam" id="PF01261">
    <property type="entry name" value="AP_endonuc_2"/>
    <property type="match status" value="1"/>
</dbReference>
<dbReference type="InterPro" id="IPR013022">
    <property type="entry name" value="Xyl_isomerase-like_TIM-brl"/>
</dbReference>
<gene>
    <name evidence="2" type="ORF">IRI77_29600</name>
</gene>
<dbReference type="RefSeq" id="WP_194448568.1">
    <property type="nucleotide sequence ID" value="NZ_CP063849.1"/>
</dbReference>
<evidence type="ECO:0000313" key="3">
    <source>
        <dbReference type="Proteomes" id="UP000593892"/>
    </source>
</evidence>
<dbReference type="Gene3D" id="3.20.20.150">
    <property type="entry name" value="Divalent-metal-dependent TIM barrel enzymes"/>
    <property type="match status" value="1"/>
</dbReference>
<evidence type="ECO:0000313" key="2">
    <source>
        <dbReference type="EMBL" id="QOY86899.1"/>
    </source>
</evidence>
<feature type="domain" description="Xylose isomerase-like TIM barrel" evidence="1">
    <location>
        <begin position="60"/>
        <end position="290"/>
    </location>
</feature>
<protein>
    <submittedName>
        <fullName evidence="2">Sugar phosphate isomerase/epimerase</fullName>
    </submittedName>
</protein>
<accession>A0A7S7NNM8</accession>
<reference evidence="2 3" key="1">
    <citation type="submission" date="2020-10" db="EMBL/GenBank/DDBJ databases">
        <title>Complete genome sequence of Paludibaculum fermentans P105T, a facultatively anaerobic acidobacterium capable of dissimilatory Fe(III) reduction.</title>
        <authorList>
            <person name="Dedysh S.N."/>
            <person name="Beletsky A.V."/>
            <person name="Kulichevskaya I.S."/>
            <person name="Mardanov A.V."/>
            <person name="Ravin N.V."/>
        </authorList>
    </citation>
    <scope>NUCLEOTIDE SEQUENCE [LARGE SCALE GENOMIC DNA]</scope>
    <source>
        <strain evidence="2 3">P105</strain>
    </source>
</reference>
<dbReference type="GO" id="GO:0016853">
    <property type="term" value="F:isomerase activity"/>
    <property type="evidence" value="ECO:0007669"/>
    <property type="project" value="UniProtKB-KW"/>
</dbReference>
<proteinExistence type="predicted"/>
<dbReference type="InterPro" id="IPR036237">
    <property type="entry name" value="Xyl_isomerase-like_sf"/>
</dbReference>
<dbReference type="InterPro" id="IPR050312">
    <property type="entry name" value="IolE/XylAMocC-like"/>
</dbReference>
<organism evidence="2 3">
    <name type="scientific">Paludibaculum fermentans</name>
    <dbReference type="NCBI Taxonomy" id="1473598"/>
    <lineage>
        <taxon>Bacteria</taxon>
        <taxon>Pseudomonadati</taxon>
        <taxon>Acidobacteriota</taxon>
        <taxon>Terriglobia</taxon>
        <taxon>Bryobacterales</taxon>
        <taxon>Bryobacteraceae</taxon>
        <taxon>Paludibaculum</taxon>
    </lineage>
</organism>
<dbReference type="Proteomes" id="UP000593892">
    <property type="component" value="Chromosome"/>
</dbReference>
<keyword evidence="3" id="KW-1185">Reference proteome</keyword>
<dbReference type="SUPFAM" id="SSF51658">
    <property type="entry name" value="Xylose isomerase-like"/>
    <property type="match status" value="1"/>
</dbReference>
<dbReference type="AlphaFoldDB" id="A0A7S7NNM8"/>
<name>A0A7S7NNM8_PALFE</name>
<dbReference type="PANTHER" id="PTHR12110:SF21">
    <property type="entry name" value="XYLOSE ISOMERASE-LIKE TIM BARREL DOMAIN-CONTAINING PROTEIN"/>
    <property type="match status" value="1"/>
</dbReference>